<organism evidence="2 3">
    <name type="scientific">Pacificimonas flava</name>
    <dbReference type="NCBI Taxonomy" id="1234595"/>
    <lineage>
        <taxon>Bacteria</taxon>
        <taxon>Pseudomonadati</taxon>
        <taxon>Pseudomonadota</taxon>
        <taxon>Alphaproteobacteria</taxon>
        <taxon>Sphingomonadales</taxon>
        <taxon>Sphingosinicellaceae</taxon>
        <taxon>Pacificimonas</taxon>
    </lineage>
</organism>
<keyword evidence="1" id="KW-0472">Membrane</keyword>
<accession>M2U2A0</accession>
<protein>
    <submittedName>
        <fullName evidence="2">Uncharacterized protein</fullName>
    </submittedName>
</protein>
<gene>
    <name evidence="2" type="ORF">C725_2717</name>
</gene>
<comment type="caution">
    <text evidence="2">The sequence shown here is derived from an EMBL/GenBank/DDBJ whole genome shotgun (WGS) entry which is preliminary data.</text>
</comment>
<dbReference type="AlphaFoldDB" id="M2U2A0"/>
<keyword evidence="1" id="KW-1133">Transmembrane helix</keyword>
<keyword evidence="3" id="KW-1185">Reference proteome</keyword>
<evidence type="ECO:0000313" key="2">
    <source>
        <dbReference type="EMBL" id="EMD81928.1"/>
    </source>
</evidence>
<name>M2U2A0_9SPHN</name>
<keyword evidence="1" id="KW-0812">Transmembrane</keyword>
<proteinExistence type="predicted"/>
<evidence type="ECO:0000313" key="3">
    <source>
        <dbReference type="Proteomes" id="UP000011717"/>
    </source>
</evidence>
<reference evidence="2 3" key="1">
    <citation type="journal article" date="2013" name="Genome Announc.">
        <title>Draft Genome Sequence of Strain JLT2015T, Belonging to the Family Sphingomonadaceae of the Alphaproteobacteria.</title>
        <authorList>
            <person name="Tang K."/>
            <person name="Liu K."/>
            <person name="Li S."/>
            <person name="Jiao N."/>
        </authorList>
    </citation>
    <scope>NUCLEOTIDE SEQUENCE [LARGE SCALE GENOMIC DNA]</scope>
    <source>
        <strain evidence="2 3">JLT2015</strain>
    </source>
</reference>
<dbReference type="Proteomes" id="UP000011717">
    <property type="component" value="Unassembled WGS sequence"/>
</dbReference>
<evidence type="ECO:0000256" key="1">
    <source>
        <dbReference type="SAM" id="Phobius"/>
    </source>
</evidence>
<dbReference type="EMBL" id="AMRV01000012">
    <property type="protein sequence ID" value="EMD81928.1"/>
    <property type="molecule type" value="Genomic_DNA"/>
</dbReference>
<feature type="transmembrane region" description="Helical" evidence="1">
    <location>
        <begin position="15"/>
        <end position="34"/>
    </location>
</feature>
<sequence>MRDWDNEPDESTGPWFWFEALAAGAMVLGAYVSLGWTSIRWLSDALA</sequence>
<dbReference type="RefSeq" id="WP_008603681.1">
    <property type="nucleotide sequence ID" value="NZ_AMRV01000012.1"/>
</dbReference>